<accession>A0ABD6EY50</accession>
<evidence type="ECO:0000313" key="2">
    <source>
        <dbReference type="EMBL" id="MFH4981532.1"/>
    </source>
</evidence>
<evidence type="ECO:0000313" key="3">
    <source>
        <dbReference type="Proteomes" id="UP001608902"/>
    </source>
</evidence>
<comment type="caution">
    <text evidence="2">The sequence shown here is derived from an EMBL/GenBank/DDBJ whole genome shotgun (WGS) entry which is preliminary data.</text>
</comment>
<name>A0ABD6EY50_9BILA</name>
<sequence length="247" mass="27873">MLDLWLKAGSDGERLGGDPIGQQIFMVLIEKSSDPRNDCKFNARTVNEAKPPKEFRQAGLRHAPALQDGDDIAYSHPDEILDYIDRIYPRPSLKSDNPAAEAATANLFHAFAFFIKEVNNDPKALEAELTRLDRYLGECGTQFLTSDHLSHLDCYILPKLHTIRIAASALKQFEIPANLHNLWSYMGRGYVTSAFRKSCPSDQEIILYWADRADTPSLSVQRRKELFRQPSTHTLTLPKTKLNGSSI</sequence>
<feature type="domain" description="GST C-terminal" evidence="1">
    <location>
        <begin position="70"/>
        <end position="217"/>
    </location>
</feature>
<proteinExistence type="predicted"/>
<dbReference type="PANTHER" id="PTHR43920">
    <property type="entry name" value="CHLORIDE INTRACELLULAR CHANNEL, ISOFORM A"/>
    <property type="match status" value="1"/>
</dbReference>
<dbReference type="GO" id="GO:0016020">
    <property type="term" value="C:membrane"/>
    <property type="evidence" value="ECO:0007669"/>
    <property type="project" value="UniProtKB-SubCell"/>
</dbReference>
<dbReference type="SUPFAM" id="SSF52833">
    <property type="entry name" value="Thioredoxin-like"/>
    <property type="match status" value="1"/>
</dbReference>
<dbReference type="SUPFAM" id="SSF47616">
    <property type="entry name" value="GST C-terminal domain-like"/>
    <property type="match status" value="1"/>
</dbReference>
<dbReference type="Gene3D" id="1.20.1050.10">
    <property type="match status" value="1"/>
</dbReference>
<dbReference type="InterPro" id="IPR010987">
    <property type="entry name" value="Glutathione-S-Trfase_C-like"/>
</dbReference>
<organism evidence="2 3">
    <name type="scientific">Gnathostoma spinigerum</name>
    <dbReference type="NCBI Taxonomy" id="75299"/>
    <lineage>
        <taxon>Eukaryota</taxon>
        <taxon>Metazoa</taxon>
        <taxon>Ecdysozoa</taxon>
        <taxon>Nematoda</taxon>
        <taxon>Chromadorea</taxon>
        <taxon>Rhabditida</taxon>
        <taxon>Spirurina</taxon>
        <taxon>Gnathostomatomorpha</taxon>
        <taxon>Gnathostomatoidea</taxon>
        <taxon>Gnathostomatidae</taxon>
        <taxon>Gnathostoma</taxon>
    </lineage>
</organism>
<dbReference type="AlphaFoldDB" id="A0ABD6EY50"/>
<keyword evidence="3" id="KW-1185">Reference proteome</keyword>
<dbReference type="EMBL" id="JBGFUD010007403">
    <property type="protein sequence ID" value="MFH4981532.1"/>
    <property type="molecule type" value="Genomic_DNA"/>
</dbReference>
<protein>
    <recommendedName>
        <fullName evidence="1">GST C-terminal domain-containing protein</fullName>
    </recommendedName>
</protein>
<dbReference type="Gene3D" id="3.40.30.10">
    <property type="entry name" value="Glutaredoxin"/>
    <property type="match status" value="1"/>
</dbReference>
<dbReference type="Proteomes" id="UP001608902">
    <property type="component" value="Unassembled WGS sequence"/>
</dbReference>
<evidence type="ECO:0000259" key="1">
    <source>
        <dbReference type="PROSITE" id="PS50405"/>
    </source>
</evidence>
<dbReference type="PANTHER" id="PTHR43920:SF5">
    <property type="entry name" value="CHLORIDE INTRACELLULAR CHANNEL CLIC"/>
    <property type="match status" value="1"/>
</dbReference>
<dbReference type="InterPro" id="IPR036249">
    <property type="entry name" value="Thioredoxin-like_sf"/>
</dbReference>
<reference evidence="2 3" key="1">
    <citation type="submission" date="2024-08" db="EMBL/GenBank/DDBJ databases">
        <title>Gnathostoma spinigerum genome.</title>
        <authorList>
            <person name="Gonzalez-Bertolin B."/>
            <person name="Monzon S."/>
            <person name="Zaballos A."/>
            <person name="Jimenez P."/>
            <person name="Dekumyoy P."/>
            <person name="Varona S."/>
            <person name="Cuesta I."/>
            <person name="Sumanam S."/>
            <person name="Adisakwattana P."/>
            <person name="Gasser R.B."/>
            <person name="Hernandez-Gonzalez A."/>
            <person name="Young N.D."/>
            <person name="Perteguer M.J."/>
        </authorList>
    </citation>
    <scope>NUCLEOTIDE SEQUENCE [LARGE SCALE GENOMIC DNA]</scope>
    <source>
        <strain evidence="2">AL3</strain>
        <tissue evidence="2">Liver</tissue>
    </source>
</reference>
<gene>
    <name evidence="2" type="ORF">AB6A40_008241</name>
</gene>
<dbReference type="InterPro" id="IPR036282">
    <property type="entry name" value="Glutathione-S-Trfase_C_sf"/>
</dbReference>
<dbReference type="PROSITE" id="PS50405">
    <property type="entry name" value="GST_CTER"/>
    <property type="match status" value="1"/>
</dbReference>